<dbReference type="Proteomes" id="UP000035680">
    <property type="component" value="Unassembled WGS sequence"/>
</dbReference>
<accession>A0A0K0G539</accession>
<evidence type="ECO:0000313" key="2">
    <source>
        <dbReference type="Proteomes" id="UP000035680"/>
    </source>
</evidence>
<protein>
    <submittedName>
        <fullName evidence="3">Cytochrome c oxidase assembly factor 3</fullName>
    </submittedName>
</protein>
<keyword evidence="1" id="KW-0812">Transmembrane</keyword>
<organism evidence="2 3">
    <name type="scientific">Strongyloides venezuelensis</name>
    <name type="common">Threadworm</name>
    <dbReference type="NCBI Taxonomy" id="75913"/>
    <lineage>
        <taxon>Eukaryota</taxon>
        <taxon>Metazoa</taxon>
        <taxon>Ecdysozoa</taxon>
        <taxon>Nematoda</taxon>
        <taxon>Chromadorea</taxon>
        <taxon>Rhabditida</taxon>
        <taxon>Tylenchina</taxon>
        <taxon>Panagrolaimomorpha</taxon>
        <taxon>Strongyloidoidea</taxon>
        <taxon>Strongyloididae</taxon>
        <taxon>Strongyloides</taxon>
    </lineage>
</organism>
<dbReference type="WBParaSite" id="SVE_1985200.1">
    <property type="protein sequence ID" value="SVE_1985200.1"/>
    <property type="gene ID" value="SVE_1985200"/>
</dbReference>
<dbReference type="AlphaFoldDB" id="A0A0K0G539"/>
<evidence type="ECO:0000313" key="3">
    <source>
        <dbReference type="WBParaSite" id="SVE_1985200.1"/>
    </source>
</evidence>
<keyword evidence="2" id="KW-1185">Reference proteome</keyword>
<reference evidence="3" key="2">
    <citation type="submission" date="2015-08" db="UniProtKB">
        <authorList>
            <consortium name="WormBaseParasite"/>
        </authorList>
    </citation>
    <scope>IDENTIFICATION</scope>
</reference>
<feature type="transmembrane region" description="Helical" evidence="1">
    <location>
        <begin position="112"/>
        <end position="131"/>
    </location>
</feature>
<sequence>MYFYTCISILFSPLAGHLENRLYYSILYLNTLLYIQLFHSTIIPSEANQIMWKHESKKRDTLIFSLRNNMFGRCLQASNLVRKSLTTSAKRQLHKGTDSTPPMRYIPIVQRVGLYFFICGVFLSYPTYVLINLDNMRPRPDNSLNPEVVEELEARMAARKA</sequence>
<proteinExistence type="predicted"/>
<name>A0A0K0G539_STRVS</name>
<keyword evidence="1" id="KW-1133">Transmembrane helix</keyword>
<feature type="transmembrane region" description="Helical" evidence="1">
    <location>
        <begin position="22"/>
        <end position="43"/>
    </location>
</feature>
<evidence type="ECO:0000256" key="1">
    <source>
        <dbReference type="SAM" id="Phobius"/>
    </source>
</evidence>
<keyword evidence="1" id="KW-0472">Membrane</keyword>
<reference evidence="2" key="1">
    <citation type="submission" date="2014-07" db="EMBL/GenBank/DDBJ databases">
        <authorList>
            <person name="Martin A.A"/>
            <person name="De Silva N."/>
        </authorList>
    </citation>
    <scope>NUCLEOTIDE SEQUENCE</scope>
</reference>